<accession>A0A4U8UMX3</accession>
<feature type="signal peptide" evidence="1">
    <location>
        <begin position="1"/>
        <end position="15"/>
    </location>
</feature>
<name>A0A4U8UMX3_STECR</name>
<dbReference type="AlphaFoldDB" id="A0A4U8UMX3"/>
<evidence type="ECO:0000313" key="3">
    <source>
        <dbReference type="Proteomes" id="UP000298663"/>
    </source>
</evidence>
<dbReference type="Proteomes" id="UP000298663">
    <property type="component" value="Unassembled WGS sequence"/>
</dbReference>
<protein>
    <submittedName>
        <fullName evidence="2">Uncharacterized protein</fullName>
    </submittedName>
</protein>
<sequence length="137" mass="15742">MLWWVFDFFLRLIFCSDLSLLGITPLEAHIQSSRLKIDKKYATMEAFNIDFKDGKAVNVDFGSISMDHGSLFEVFRVQVMLDGDSLKLAVVCEAKPIWSLIDQKVLKSINKDNTNGVLKKTRISSRIRSWEGWELLL</sequence>
<dbReference type="EMBL" id="AZBU02000001">
    <property type="protein sequence ID" value="TMS34266.1"/>
    <property type="molecule type" value="Genomic_DNA"/>
</dbReference>
<keyword evidence="3" id="KW-1185">Reference proteome</keyword>
<feature type="chain" id="PRO_5020396500" evidence="1">
    <location>
        <begin position="16"/>
        <end position="137"/>
    </location>
</feature>
<reference evidence="2 3" key="2">
    <citation type="journal article" date="2019" name="G3 (Bethesda)">
        <title>Hybrid Assembly of the Genome of the Entomopathogenic Nematode Steinernema carpocapsae Identifies the X-Chromosome.</title>
        <authorList>
            <person name="Serra L."/>
            <person name="Macchietto M."/>
            <person name="Macias-Munoz A."/>
            <person name="McGill C.J."/>
            <person name="Rodriguez I.M."/>
            <person name="Rodriguez B."/>
            <person name="Murad R."/>
            <person name="Mortazavi A."/>
        </authorList>
    </citation>
    <scope>NUCLEOTIDE SEQUENCE [LARGE SCALE GENOMIC DNA]</scope>
    <source>
        <strain evidence="2 3">ALL</strain>
    </source>
</reference>
<reference evidence="2 3" key="1">
    <citation type="journal article" date="2015" name="Genome Biol.">
        <title>Comparative genomics of Steinernema reveals deeply conserved gene regulatory networks.</title>
        <authorList>
            <person name="Dillman A.R."/>
            <person name="Macchietto M."/>
            <person name="Porter C.F."/>
            <person name="Rogers A."/>
            <person name="Williams B."/>
            <person name="Antoshechkin I."/>
            <person name="Lee M.M."/>
            <person name="Goodwin Z."/>
            <person name="Lu X."/>
            <person name="Lewis E.E."/>
            <person name="Goodrich-Blair H."/>
            <person name="Stock S.P."/>
            <person name="Adams B.J."/>
            <person name="Sternberg P.W."/>
            <person name="Mortazavi A."/>
        </authorList>
    </citation>
    <scope>NUCLEOTIDE SEQUENCE [LARGE SCALE GENOMIC DNA]</scope>
    <source>
        <strain evidence="2 3">ALL</strain>
    </source>
</reference>
<proteinExistence type="predicted"/>
<keyword evidence="1" id="KW-0732">Signal</keyword>
<gene>
    <name evidence="2" type="ORF">L596_001894</name>
</gene>
<evidence type="ECO:0000256" key="1">
    <source>
        <dbReference type="SAM" id="SignalP"/>
    </source>
</evidence>
<comment type="caution">
    <text evidence="2">The sequence shown here is derived from an EMBL/GenBank/DDBJ whole genome shotgun (WGS) entry which is preliminary data.</text>
</comment>
<organism evidence="2 3">
    <name type="scientific">Steinernema carpocapsae</name>
    <name type="common">Entomopathogenic nematode</name>
    <dbReference type="NCBI Taxonomy" id="34508"/>
    <lineage>
        <taxon>Eukaryota</taxon>
        <taxon>Metazoa</taxon>
        <taxon>Ecdysozoa</taxon>
        <taxon>Nematoda</taxon>
        <taxon>Chromadorea</taxon>
        <taxon>Rhabditida</taxon>
        <taxon>Tylenchina</taxon>
        <taxon>Panagrolaimomorpha</taxon>
        <taxon>Strongyloidoidea</taxon>
        <taxon>Steinernematidae</taxon>
        <taxon>Steinernema</taxon>
    </lineage>
</organism>
<evidence type="ECO:0000313" key="2">
    <source>
        <dbReference type="EMBL" id="TMS34266.1"/>
    </source>
</evidence>